<evidence type="ECO:0000313" key="9">
    <source>
        <dbReference type="EMBL" id="RDK10126.1"/>
    </source>
</evidence>
<keyword evidence="3" id="KW-0285">Flavoprotein</keyword>
<dbReference type="Pfam" id="PF02771">
    <property type="entry name" value="Acyl-CoA_dh_N"/>
    <property type="match status" value="1"/>
</dbReference>
<protein>
    <submittedName>
        <fullName evidence="9">Pimeloyl-CoA dehydrogenase small subunit</fullName>
    </submittedName>
</protein>
<dbReference type="GO" id="GO:0050660">
    <property type="term" value="F:flavin adenine dinucleotide binding"/>
    <property type="evidence" value="ECO:0007669"/>
    <property type="project" value="InterPro"/>
</dbReference>
<evidence type="ECO:0000256" key="3">
    <source>
        <dbReference type="ARBA" id="ARBA00022630"/>
    </source>
</evidence>
<evidence type="ECO:0000256" key="5">
    <source>
        <dbReference type="ARBA" id="ARBA00023002"/>
    </source>
</evidence>
<keyword evidence="10" id="KW-1185">Reference proteome</keyword>
<accession>A0A370NX04</accession>
<dbReference type="PANTHER" id="PTHR43884:SF20">
    <property type="entry name" value="ACYL-COA DEHYDROGENASE FADE28"/>
    <property type="match status" value="1"/>
</dbReference>
<feature type="domain" description="Acyl-CoA dehydrogenase/oxidase C-terminal" evidence="6">
    <location>
        <begin position="242"/>
        <end position="370"/>
    </location>
</feature>
<dbReference type="GO" id="GO:0003995">
    <property type="term" value="F:acyl-CoA dehydrogenase activity"/>
    <property type="evidence" value="ECO:0007669"/>
    <property type="project" value="TreeGrafter"/>
</dbReference>
<evidence type="ECO:0000259" key="8">
    <source>
        <dbReference type="Pfam" id="PF02771"/>
    </source>
</evidence>
<sequence length="380" mass="40986">MHFSLNNEQTLLRNSLRAFLRDRYPFSSRKDASQSDKGWRPDIWRALGKELGILGAALPEDVGGSGGGPVENMIVMEELGRALALEPFAESVVMAGGLLRRAVGQRARDLLAAVLAGDDTVAVGWNEPGARFGLATVGTQARKQGDGWCLDGHKVAVIGAQWGSSLIVTARSGGAASDRYGISLFLVERERPGVTLREYHTIDGRRAADVVLDGVMLPADALLGAEGQAFDLIERIADEAVAAQCAEAVGLMERMLEDTVAYTRQREQFGQPISSFQVLQHRMADMMIQVELARSSVYGATLKLDAEPAERARAASAAKVTTDQACRFVGQNAIQLHGGMGMSDELPVTHYFKRATVLGNTLGSADFHVRRFAGFEREAA</sequence>
<dbReference type="InterPro" id="IPR046373">
    <property type="entry name" value="Acyl-CoA_Oxase/DH_mid-dom_sf"/>
</dbReference>
<evidence type="ECO:0000313" key="10">
    <source>
        <dbReference type="Proteomes" id="UP000255165"/>
    </source>
</evidence>
<dbReference type="Proteomes" id="UP000255165">
    <property type="component" value="Unassembled WGS sequence"/>
</dbReference>
<dbReference type="InterPro" id="IPR006091">
    <property type="entry name" value="Acyl-CoA_Oxase/DH_mid-dom"/>
</dbReference>
<dbReference type="AlphaFoldDB" id="A0A370NX04"/>
<dbReference type="InterPro" id="IPR009075">
    <property type="entry name" value="AcylCo_DH/oxidase_C"/>
</dbReference>
<proteinExistence type="inferred from homology"/>
<dbReference type="PANTHER" id="PTHR43884">
    <property type="entry name" value="ACYL-COA DEHYDROGENASE"/>
    <property type="match status" value="1"/>
</dbReference>
<comment type="similarity">
    <text evidence="2">Belongs to the acyl-CoA dehydrogenase family.</text>
</comment>
<dbReference type="CDD" id="cd00567">
    <property type="entry name" value="ACAD"/>
    <property type="match status" value="1"/>
</dbReference>
<dbReference type="RefSeq" id="WP_115015617.1">
    <property type="nucleotide sequence ID" value="NZ_QKWJ01000011.1"/>
</dbReference>
<dbReference type="SUPFAM" id="SSF56645">
    <property type="entry name" value="Acyl-CoA dehydrogenase NM domain-like"/>
    <property type="match status" value="1"/>
</dbReference>
<keyword evidence="4" id="KW-0274">FAD</keyword>
<evidence type="ECO:0000256" key="1">
    <source>
        <dbReference type="ARBA" id="ARBA00001974"/>
    </source>
</evidence>
<organism evidence="9 10">
    <name type="scientific">Cupriavidus lacunae</name>
    <dbReference type="NCBI Taxonomy" id="2666307"/>
    <lineage>
        <taxon>Bacteria</taxon>
        <taxon>Pseudomonadati</taxon>
        <taxon>Pseudomonadota</taxon>
        <taxon>Betaproteobacteria</taxon>
        <taxon>Burkholderiales</taxon>
        <taxon>Burkholderiaceae</taxon>
        <taxon>Cupriavidus</taxon>
    </lineage>
</organism>
<dbReference type="Gene3D" id="1.20.140.10">
    <property type="entry name" value="Butyryl-CoA Dehydrogenase, subunit A, domain 3"/>
    <property type="match status" value="1"/>
</dbReference>
<dbReference type="InterPro" id="IPR009100">
    <property type="entry name" value="AcylCoA_DH/oxidase_NM_dom_sf"/>
</dbReference>
<dbReference type="EMBL" id="QKWJ01000011">
    <property type="protein sequence ID" value="RDK10126.1"/>
    <property type="molecule type" value="Genomic_DNA"/>
</dbReference>
<evidence type="ECO:0000256" key="4">
    <source>
        <dbReference type="ARBA" id="ARBA00022827"/>
    </source>
</evidence>
<dbReference type="Gene3D" id="1.10.540.10">
    <property type="entry name" value="Acyl-CoA dehydrogenase/oxidase, N-terminal domain"/>
    <property type="match status" value="1"/>
</dbReference>
<dbReference type="Gene3D" id="2.40.110.10">
    <property type="entry name" value="Butyryl-CoA Dehydrogenase, subunit A, domain 2"/>
    <property type="match status" value="1"/>
</dbReference>
<dbReference type="Pfam" id="PF00441">
    <property type="entry name" value="Acyl-CoA_dh_1"/>
    <property type="match status" value="1"/>
</dbReference>
<keyword evidence="5" id="KW-0560">Oxidoreductase</keyword>
<dbReference type="SUPFAM" id="SSF47203">
    <property type="entry name" value="Acyl-CoA dehydrogenase C-terminal domain-like"/>
    <property type="match status" value="1"/>
</dbReference>
<dbReference type="InterPro" id="IPR037069">
    <property type="entry name" value="AcylCoA_DH/ox_N_sf"/>
</dbReference>
<feature type="domain" description="Acyl-CoA oxidase/dehydrogenase middle" evidence="7">
    <location>
        <begin position="123"/>
        <end position="211"/>
    </location>
</feature>
<evidence type="ECO:0000256" key="2">
    <source>
        <dbReference type="ARBA" id="ARBA00009347"/>
    </source>
</evidence>
<comment type="cofactor">
    <cofactor evidence="1">
        <name>FAD</name>
        <dbReference type="ChEBI" id="CHEBI:57692"/>
    </cofactor>
</comment>
<gene>
    <name evidence="9" type="ORF">DN412_12210</name>
</gene>
<evidence type="ECO:0000259" key="6">
    <source>
        <dbReference type="Pfam" id="PF00441"/>
    </source>
</evidence>
<dbReference type="InterPro" id="IPR036250">
    <property type="entry name" value="AcylCo_DH-like_C"/>
</dbReference>
<dbReference type="InterPro" id="IPR013786">
    <property type="entry name" value="AcylCoA_DH/ox_N"/>
</dbReference>
<evidence type="ECO:0000259" key="7">
    <source>
        <dbReference type="Pfam" id="PF02770"/>
    </source>
</evidence>
<name>A0A370NX04_9BURK</name>
<dbReference type="Pfam" id="PF02770">
    <property type="entry name" value="Acyl-CoA_dh_M"/>
    <property type="match status" value="1"/>
</dbReference>
<reference evidence="10" key="1">
    <citation type="submission" date="2018-06" db="EMBL/GenBank/DDBJ databases">
        <authorList>
            <person name="Feng T."/>
            <person name="Jeon C.O."/>
        </authorList>
    </citation>
    <scope>NUCLEOTIDE SEQUENCE [LARGE SCALE GENOMIC DNA]</scope>
    <source>
        <strain evidence="10">S23</strain>
    </source>
</reference>
<feature type="domain" description="Acyl-CoA dehydrogenase/oxidase N-terminal" evidence="8">
    <location>
        <begin position="7"/>
        <end position="85"/>
    </location>
</feature>
<comment type="caution">
    <text evidence="9">The sequence shown here is derived from an EMBL/GenBank/DDBJ whole genome shotgun (WGS) entry which is preliminary data.</text>
</comment>